<dbReference type="Pfam" id="PF13185">
    <property type="entry name" value="GAF_2"/>
    <property type="match status" value="1"/>
</dbReference>
<dbReference type="PANTHER" id="PTHR43304:SF1">
    <property type="entry name" value="PAC DOMAIN-CONTAINING PROTEIN"/>
    <property type="match status" value="1"/>
</dbReference>
<name>A0A1R1ICH1_9RHOO</name>
<dbReference type="SMART" id="SM00065">
    <property type="entry name" value="GAF"/>
    <property type="match status" value="1"/>
</dbReference>
<dbReference type="OrthoDB" id="9792270at2"/>
<evidence type="ECO:0000259" key="9">
    <source>
        <dbReference type="PROSITE" id="PS50113"/>
    </source>
</evidence>
<dbReference type="AlphaFoldDB" id="A0A1R1ICH1"/>
<evidence type="ECO:0000259" key="8">
    <source>
        <dbReference type="PROSITE" id="PS50112"/>
    </source>
</evidence>
<dbReference type="RefSeq" id="WP_076091486.1">
    <property type="nucleotide sequence ID" value="NZ_MTHD01000001.1"/>
</dbReference>
<evidence type="ECO:0000256" key="6">
    <source>
        <dbReference type="SAM" id="Phobius"/>
    </source>
</evidence>
<evidence type="ECO:0000256" key="5">
    <source>
        <dbReference type="ARBA" id="ARBA00022777"/>
    </source>
</evidence>
<dbReference type="InterPro" id="IPR000700">
    <property type="entry name" value="PAS-assoc_C"/>
</dbReference>
<dbReference type="PROSITE" id="PS50109">
    <property type="entry name" value="HIS_KIN"/>
    <property type="match status" value="1"/>
</dbReference>
<comment type="caution">
    <text evidence="10">The sequence shown here is derived from an EMBL/GenBank/DDBJ whole genome shotgun (WGS) entry which is preliminary data.</text>
</comment>
<dbReference type="InterPro" id="IPR003594">
    <property type="entry name" value="HATPase_dom"/>
</dbReference>
<dbReference type="InterPro" id="IPR035965">
    <property type="entry name" value="PAS-like_dom_sf"/>
</dbReference>
<keyword evidence="11" id="KW-1185">Reference proteome</keyword>
<dbReference type="EC" id="2.7.13.3" evidence="2"/>
<dbReference type="Gene3D" id="1.10.287.130">
    <property type="match status" value="1"/>
</dbReference>
<dbReference type="InterPro" id="IPR000014">
    <property type="entry name" value="PAS"/>
</dbReference>
<keyword evidence="6" id="KW-1133">Transmembrane helix</keyword>
<dbReference type="SMART" id="SM00086">
    <property type="entry name" value="PAC"/>
    <property type="match status" value="2"/>
</dbReference>
<sequence>MPAASFDAHWPVIVLIGVMALLLPGVLLARLHREQKHFRAIFENAMVGMARSSVERRWIEVNPALCQMLGYSAKALTSCDWIDLTHPDDRQTNIQLFESVLRGECDGFALEKRFLRPDGSVVFVNLAAQAIRLSNKQVDYFTVVIEDITQRQLAEKQFANQVDRSMVLIELPQKAETLDEHGFMQYALERAESLTGSRIGFMHFINDDGESIELIAWSRNTLEKYCTAVADRHYPLSKAGIWADAARTREPLMVNDYATATNRHGLPDGHSKMTRLISVPVIENGIVRMMTGVGNKDENYTTYDIETVQLIGNETWRIVRRQRADKALRLAMQVVNASPVVCFRWAASNGWPVVFVSENVRQWGYTPEQLQSGQPGFASIVHPDDLSRIADEVMKHTAAGAPGYEQEYRLITAENKVIWVVDRTKVTRDEHGLPVFYDGVLTDITERKQQQLLISDNLTHQRQLNKRLEEANNQLLQSEKMASIGQLAAGIAHELNNPIGFVHSNLGTLDGYLHDLMTIVDAYSTAAEQQDESRPNLRAIEQLREERDFDFMREDIFKLLAESKDGIGRVRKIVQDLKTFSRVGEQEWQEADLHQGIDSTLNIVWNELKYKCQVIKEYGDIPPVYCLISQLNQVFMNMLVNAGHAIEKKGTITIRTQRAGDDKVCIEFSDTGNGIDPENLRRIFEPFFTTKPIGKGTGLGLSVSYNIVQRHQGEIAVDSIPGQGTTFRITLPIHPTTSAAQENPQ</sequence>
<dbReference type="Gene3D" id="3.30.565.10">
    <property type="entry name" value="Histidine kinase-like ATPase, C-terminal domain"/>
    <property type="match status" value="1"/>
</dbReference>
<dbReference type="InterPro" id="IPR003018">
    <property type="entry name" value="GAF"/>
</dbReference>
<dbReference type="EMBL" id="MTHD01000001">
    <property type="protein sequence ID" value="OMG56384.1"/>
    <property type="molecule type" value="Genomic_DNA"/>
</dbReference>
<dbReference type="CDD" id="cd00130">
    <property type="entry name" value="PAS"/>
    <property type="match status" value="2"/>
</dbReference>
<keyword evidence="6" id="KW-0812">Transmembrane</keyword>
<feature type="domain" description="PAC" evidence="9">
    <location>
        <begin position="108"/>
        <end position="160"/>
    </location>
</feature>
<dbReference type="PANTHER" id="PTHR43304">
    <property type="entry name" value="PHYTOCHROME-LIKE PROTEIN CPH1"/>
    <property type="match status" value="1"/>
</dbReference>
<feature type="domain" description="Histidine kinase" evidence="7">
    <location>
        <begin position="490"/>
        <end position="735"/>
    </location>
</feature>
<dbReference type="InterPro" id="IPR003661">
    <property type="entry name" value="HisK_dim/P_dom"/>
</dbReference>
<dbReference type="SUPFAM" id="SSF55781">
    <property type="entry name" value="GAF domain-like"/>
    <property type="match status" value="1"/>
</dbReference>
<dbReference type="InterPro" id="IPR005467">
    <property type="entry name" value="His_kinase_dom"/>
</dbReference>
<dbReference type="InterPro" id="IPR052162">
    <property type="entry name" value="Sensor_kinase/Photoreceptor"/>
</dbReference>
<dbReference type="InterPro" id="IPR013655">
    <property type="entry name" value="PAS_fold_3"/>
</dbReference>
<keyword evidence="4" id="KW-0808">Transferase</keyword>
<dbReference type="SUPFAM" id="SSF55785">
    <property type="entry name" value="PYP-like sensor domain (PAS domain)"/>
    <property type="match status" value="2"/>
</dbReference>
<evidence type="ECO:0000256" key="4">
    <source>
        <dbReference type="ARBA" id="ARBA00022679"/>
    </source>
</evidence>
<dbReference type="Gene3D" id="3.30.450.20">
    <property type="entry name" value="PAS domain"/>
    <property type="match status" value="2"/>
</dbReference>
<feature type="transmembrane region" description="Helical" evidence="6">
    <location>
        <begin position="12"/>
        <end position="31"/>
    </location>
</feature>
<gene>
    <name evidence="10" type="ORF">BJN45_01855</name>
</gene>
<evidence type="ECO:0000259" key="7">
    <source>
        <dbReference type="PROSITE" id="PS50109"/>
    </source>
</evidence>
<feature type="domain" description="PAC" evidence="9">
    <location>
        <begin position="404"/>
        <end position="456"/>
    </location>
</feature>
<dbReference type="STRING" id="418702.BJN45_01855"/>
<dbReference type="CDD" id="cd00082">
    <property type="entry name" value="HisKA"/>
    <property type="match status" value="1"/>
</dbReference>
<evidence type="ECO:0000313" key="11">
    <source>
        <dbReference type="Proteomes" id="UP000187526"/>
    </source>
</evidence>
<evidence type="ECO:0000256" key="1">
    <source>
        <dbReference type="ARBA" id="ARBA00000085"/>
    </source>
</evidence>
<evidence type="ECO:0000256" key="3">
    <source>
        <dbReference type="ARBA" id="ARBA00022553"/>
    </source>
</evidence>
<dbReference type="SMART" id="SM00091">
    <property type="entry name" value="PAS"/>
    <property type="match status" value="2"/>
</dbReference>
<evidence type="ECO:0000313" key="10">
    <source>
        <dbReference type="EMBL" id="OMG56384.1"/>
    </source>
</evidence>
<dbReference type="Proteomes" id="UP000187526">
    <property type="component" value="Unassembled WGS sequence"/>
</dbReference>
<keyword evidence="5" id="KW-0418">Kinase</keyword>
<dbReference type="PRINTS" id="PR00344">
    <property type="entry name" value="BCTRLSENSOR"/>
</dbReference>
<dbReference type="PROSITE" id="PS50112">
    <property type="entry name" value="PAS"/>
    <property type="match status" value="1"/>
</dbReference>
<feature type="domain" description="PAS" evidence="8">
    <location>
        <begin position="34"/>
        <end position="104"/>
    </location>
</feature>
<comment type="catalytic activity">
    <reaction evidence="1">
        <text>ATP + protein L-histidine = ADP + protein N-phospho-L-histidine.</text>
        <dbReference type="EC" id="2.7.13.3"/>
    </reaction>
</comment>
<keyword evidence="3" id="KW-0597">Phosphoprotein</keyword>
<reference evidence="10 11" key="1">
    <citation type="submission" date="2016-10" db="EMBL/GenBank/DDBJ databases">
        <title>Alkaliphiles isolated from bioreactors.</title>
        <authorList>
            <person name="Salah Z."/>
            <person name="Rout S.P."/>
            <person name="Humphreys P.N."/>
        </authorList>
    </citation>
    <scope>NUCLEOTIDE SEQUENCE [LARGE SCALE GENOMIC DNA]</scope>
    <source>
        <strain evidence="10 11">ZS02</strain>
    </source>
</reference>
<dbReference type="Pfam" id="PF08447">
    <property type="entry name" value="PAS_3"/>
    <property type="match status" value="2"/>
</dbReference>
<dbReference type="SUPFAM" id="SSF47384">
    <property type="entry name" value="Homodimeric domain of signal transducing histidine kinase"/>
    <property type="match status" value="1"/>
</dbReference>
<dbReference type="Gene3D" id="3.30.450.40">
    <property type="match status" value="1"/>
</dbReference>
<dbReference type="Pfam" id="PF02518">
    <property type="entry name" value="HATPase_c"/>
    <property type="match status" value="1"/>
</dbReference>
<proteinExistence type="predicted"/>
<dbReference type="GO" id="GO:0000155">
    <property type="term" value="F:phosphorelay sensor kinase activity"/>
    <property type="evidence" value="ECO:0007669"/>
    <property type="project" value="InterPro"/>
</dbReference>
<dbReference type="InterPro" id="IPR036890">
    <property type="entry name" value="HATPase_C_sf"/>
</dbReference>
<evidence type="ECO:0000256" key="2">
    <source>
        <dbReference type="ARBA" id="ARBA00012438"/>
    </source>
</evidence>
<protein>
    <recommendedName>
        <fullName evidence="2">histidine kinase</fullName>
        <ecNumber evidence="2">2.7.13.3</ecNumber>
    </recommendedName>
</protein>
<organism evidence="10 11">
    <name type="scientific">Azonexus hydrophilus</name>
    <dbReference type="NCBI Taxonomy" id="418702"/>
    <lineage>
        <taxon>Bacteria</taxon>
        <taxon>Pseudomonadati</taxon>
        <taxon>Pseudomonadota</taxon>
        <taxon>Betaproteobacteria</taxon>
        <taxon>Rhodocyclales</taxon>
        <taxon>Azonexaceae</taxon>
        <taxon>Azonexus</taxon>
    </lineage>
</organism>
<accession>A0A1R1ICH1</accession>
<keyword evidence="6" id="KW-0472">Membrane</keyword>
<dbReference type="InterPro" id="IPR004358">
    <property type="entry name" value="Sig_transdc_His_kin-like_C"/>
</dbReference>
<dbReference type="InterPro" id="IPR036097">
    <property type="entry name" value="HisK_dim/P_sf"/>
</dbReference>
<dbReference type="NCBIfam" id="TIGR00229">
    <property type="entry name" value="sensory_box"/>
    <property type="match status" value="2"/>
</dbReference>
<dbReference type="InterPro" id="IPR029016">
    <property type="entry name" value="GAF-like_dom_sf"/>
</dbReference>
<dbReference type="SUPFAM" id="SSF55874">
    <property type="entry name" value="ATPase domain of HSP90 chaperone/DNA topoisomerase II/histidine kinase"/>
    <property type="match status" value="1"/>
</dbReference>
<dbReference type="PROSITE" id="PS50113">
    <property type="entry name" value="PAC"/>
    <property type="match status" value="2"/>
</dbReference>
<dbReference type="InterPro" id="IPR001610">
    <property type="entry name" value="PAC"/>
</dbReference>
<dbReference type="SMART" id="SM00387">
    <property type="entry name" value="HATPase_c"/>
    <property type="match status" value="1"/>
</dbReference>